<reference evidence="5" key="1">
    <citation type="journal article" date="2019" name="Int. J. Syst. Evol. Microbiol.">
        <title>The Global Catalogue of Microorganisms (GCM) 10K type strain sequencing project: providing services to taxonomists for standard genome sequencing and annotation.</title>
        <authorList>
            <consortium name="The Broad Institute Genomics Platform"/>
            <consortium name="The Broad Institute Genome Sequencing Center for Infectious Disease"/>
            <person name="Wu L."/>
            <person name="Ma J."/>
        </authorList>
    </citation>
    <scope>NUCLEOTIDE SEQUENCE [LARGE SCALE GENOMIC DNA]</scope>
    <source>
        <strain evidence="5">NBRC 112416</strain>
    </source>
</reference>
<dbReference type="Gene3D" id="3.40.190.10">
    <property type="entry name" value="Periplasmic binding protein-like II"/>
    <property type="match status" value="2"/>
</dbReference>
<dbReference type="PANTHER" id="PTHR43649">
    <property type="entry name" value="ARABINOSE-BINDING PROTEIN-RELATED"/>
    <property type="match status" value="1"/>
</dbReference>
<keyword evidence="4" id="KW-0547">Nucleotide-binding</keyword>
<dbReference type="PROSITE" id="PS51318">
    <property type="entry name" value="TAT"/>
    <property type="match status" value="1"/>
</dbReference>
<dbReference type="InterPro" id="IPR006059">
    <property type="entry name" value="SBP"/>
</dbReference>
<dbReference type="Pfam" id="PF01547">
    <property type="entry name" value="SBP_bac_1"/>
    <property type="match status" value="1"/>
</dbReference>
<comment type="caution">
    <text evidence="4">The sequence shown here is derived from an EMBL/GenBank/DDBJ whole genome shotgun (WGS) entry which is preliminary data.</text>
</comment>
<evidence type="ECO:0000256" key="2">
    <source>
        <dbReference type="ARBA" id="ARBA00008520"/>
    </source>
</evidence>
<sequence length="435" mass="46654">MTRMNKRQFLKYGGTALGAGMLAGVLGPIGARAQGAGLTVAWWGEGDQNKRTADAMQAYAKASGITIDPQGTNFNGYWDRLATQVAGGNAPDVFQVFLATMAEYAARGTIEPIGNYLGSVIDTSDWAPAARDSVYFGGEQYFVPLGLSTQPAIIYDKTVLEGIGITELKPDWTLAEFREIGAEIAEALSADGEQKFGMDDMGGSQTVLEAFVRSKGVNMFTDEGQLGFSKDDLIEWYEFWDEARAAGVAVAPEARQQGGFEATGIIRGVAAFSTAASTKGLQGFQSLSQNQLEFNPWPRYAADSERIELVTPVEWMVISATSDQKDEAAALLNFIVNDPASITAMGISKGAPVGNALRKQILESGELSETETKIYNVVEEALPYSKPRVIYPPGSGPLVGPGTPLIALLNDQIAFKQIAIPAAVDRFFSEADRNL</sequence>
<keyword evidence="5" id="KW-1185">Reference proteome</keyword>
<evidence type="ECO:0000256" key="3">
    <source>
        <dbReference type="ARBA" id="ARBA00022764"/>
    </source>
</evidence>
<accession>A0ABQ5W705</accession>
<protein>
    <submittedName>
        <fullName evidence="4">ABC transporter ATP-binding protein</fullName>
    </submittedName>
</protein>
<dbReference type="GO" id="GO:0005524">
    <property type="term" value="F:ATP binding"/>
    <property type="evidence" value="ECO:0007669"/>
    <property type="project" value="UniProtKB-KW"/>
</dbReference>
<evidence type="ECO:0000313" key="5">
    <source>
        <dbReference type="Proteomes" id="UP001156691"/>
    </source>
</evidence>
<dbReference type="PANTHER" id="PTHR43649:SF12">
    <property type="entry name" value="DIACETYLCHITOBIOSE BINDING PROTEIN DASA"/>
    <property type="match status" value="1"/>
</dbReference>
<keyword evidence="4" id="KW-0067">ATP-binding</keyword>
<dbReference type="SUPFAM" id="SSF53850">
    <property type="entry name" value="Periplasmic binding protein-like II"/>
    <property type="match status" value="1"/>
</dbReference>
<gene>
    <name evidence="4" type="ORF">GCM10010862_31130</name>
</gene>
<dbReference type="RefSeq" id="WP_284341273.1">
    <property type="nucleotide sequence ID" value="NZ_BSNS01000013.1"/>
</dbReference>
<proteinExistence type="inferred from homology"/>
<comment type="subcellular location">
    <subcellularLocation>
        <location evidence="1">Periplasm</location>
    </subcellularLocation>
</comment>
<dbReference type="Proteomes" id="UP001156691">
    <property type="component" value="Unassembled WGS sequence"/>
</dbReference>
<comment type="similarity">
    <text evidence="2">Belongs to the bacterial solute-binding protein 1 family.</text>
</comment>
<evidence type="ECO:0000256" key="1">
    <source>
        <dbReference type="ARBA" id="ARBA00004418"/>
    </source>
</evidence>
<dbReference type="InterPro" id="IPR050490">
    <property type="entry name" value="Bact_solute-bd_prot1"/>
</dbReference>
<evidence type="ECO:0000313" key="4">
    <source>
        <dbReference type="EMBL" id="GLQ55854.1"/>
    </source>
</evidence>
<keyword evidence="3" id="KW-0574">Periplasm</keyword>
<organism evidence="4 5">
    <name type="scientific">Devosia nitrariae</name>
    <dbReference type="NCBI Taxonomy" id="2071872"/>
    <lineage>
        <taxon>Bacteria</taxon>
        <taxon>Pseudomonadati</taxon>
        <taxon>Pseudomonadota</taxon>
        <taxon>Alphaproteobacteria</taxon>
        <taxon>Hyphomicrobiales</taxon>
        <taxon>Devosiaceae</taxon>
        <taxon>Devosia</taxon>
    </lineage>
</organism>
<dbReference type="InterPro" id="IPR006311">
    <property type="entry name" value="TAT_signal"/>
</dbReference>
<dbReference type="EMBL" id="BSNS01000013">
    <property type="protein sequence ID" value="GLQ55854.1"/>
    <property type="molecule type" value="Genomic_DNA"/>
</dbReference>
<name>A0ABQ5W705_9HYPH</name>